<evidence type="ECO:0000256" key="1">
    <source>
        <dbReference type="SAM" id="MobiDB-lite"/>
    </source>
</evidence>
<comment type="caution">
    <text evidence="2">The sequence shown here is derived from an EMBL/GenBank/DDBJ whole genome shotgun (WGS) entry which is preliminary data.</text>
</comment>
<proteinExistence type="predicted"/>
<feature type="region of interest" description="Disordered" evidence="1">
    <location>
        <begin position="46"/>
        <end position="101"/>
    </location>
</feature>
<accession>A0ABR2H4C3</accession>
<name>A0ABR2H4C3_9EUKA</name>
<keyword evidence="3" id="KW-1185">Reference proteome</keyword>
<evidence type="ECO:0000313" key="2">
    <source>
        <dbReference type="EMBL" id="KAK8841060.1"/>
    </source>
</evidence>
<dbReference type="Proteomes" id="UP001470230">
    <property type="component" value="Unassembled WGS sequence"/>
</dbReference>
<protein>
    <submittedName>
        <fullName evidence="2">Uncharacterized protein</fullName>
    </submittedName>
</protein>
<sequence>MGKVGRPSNHIPVKFVEYKKENGTIERYILVNTKLIKLTTENSATLLGENNLPNPYETTANDEEKEKYERPPPANGASIGNMSQDESQIDDNIFNNNENSSPAEIPFEHDDYDKANLDFETLSDTYFELNFHIHLFEDENNNDETNGETTNDLAKNKSELIPDLLDSKEPYNPFQIYF</sequence>
<reference evidence="2 3" key="1">
    <citation type="submission" date="2024-04" db="EMBL/GenBank/DDBJ databases">
        <title>Tritrichomonas musculus Genome.</title>
        <authorList>
            <person name="Alves-Ferreira E."/>
            <person name="Grigg M."/>
            <person name="Lorenzi H."/>
            <person name="Galac M."/>
        </authorList>
    </citation>
    <scope>NUCLEOTIDE SEQUENCE [LARGE SCALE GENOMIC DNA]</scope>
    <source>
        <strain evidence="2 3">EAF2021</strain>
    </source>
</reference>
<organism evidence="2 3">
    <name type="scientific">Tritrichomonas musculus</name>
    <dbReference type="NCBI Taxonomy" id="1915356"/>
    <lineage>
        <taxon>Eukaryota</taxon>
        <taxon>Metamonada</taxon>
        <taxon>Parabasalia</taxon>
        <taxon>Tritrichomonadida</taxon>
        <taxon>Tritrichomonadidae</taxon>
        <taxon>Tritrichomonas</taxon>
    </lineage>
</organism>
<dbReference type="EMBL" id="JAPFFF010000043">
    <property type="protein sequence ID" value="KAK8841060.1"/>
    <property type="molecule type" value="Genomic_DNA"/>
</dbReference>
<gene>
    <name evidence="2" type="ORF">M9Y10_027897</name>
</gene>
<evidence type="ECO:0000313" key="3">
    <source>
        <dbReference type="Proteomes" id="UP001470230"/>
    </source>
</evidence>